<dbReference type="PANTHER" id="PTHR33932:SF4">
    <property type="entry name" value="NA(+)_H(+) ANTIPORTER SUBUNIT B"/>
    <property type="match status" value="1"/>
</dbReference>
<gene>
    <name evidence="8" type="ORF">MNBD_NITROSPIRAE01-1735</name>
</gene>
<feature type="transmembrane region" description="Helical" evidence="6">
    <location>
        <begin position="35"/>
        <end position="54"/>
    </location>
</feature>
<dbReference type="InterPro" id="IPR050622">
    <property type="entry name" value="CPA3_antiporter_subunitB"/>
</dbReference>
<keyword evidence="2" id="KW-1003">Cell membrane</keyword>
<name>A0A3B1CB07_9ZZZZ</name>
<evidence type="ECO:0000313" key="8">
    <source>
        <dbReference type="EMBL" id="VAX27676.1"/>
    </source>
</evidence>
<organism evidence="8">
    <name type="scientific">hydrothermal vent metagenome</name>
    <dbReference type="NCBI Taxonomy" id="652676"/>
    <lineage>
        <taxon>unclassified sequences</taxon>
        <taxon>metagenomes</taxon>
        <taxon>ecological metagenomes</taxon>
    </lineage>
</organism>
<feature type="transmembrane region" description="Helical" evidence="6">
    <location>
        <begin position="112"/>
        <end position="136"/>
    </location>
</feature>
<protein>
    <recommendedName>
        <fullName evidence="7">Na+/H+ antiporter MnhB subunit-related protein domain-containing protein</fullName>
    </recommendedName>
</protein>
<evidence type="ECO:0000259" key="7">
    <source>
        <dbReference type="Pfam" id="PF04039"/>
    </source>
</evidence>
<dbReference type="GO" id="GO:0005886">
    <property type="term" value="C:plasma membrane"/>
    <property type="evidence" value="ECO:0007669"/>
    <property type="project" value="UniProtKB-SubCell"/>
</dbReference>
<feature type="transmembrane region" description="Helical" evidence="6">
    <location>
        <begin position="12"/>
        <end position="29"/>
    </location>
</feature>
<evidence type="ECO:0000256" key="2">
    <source>
        <dbReference type="ARBA" id="ARBA00022475"/>
    </source>
</evidence>
<dbReference type="AlphaFoldDB" id="A0A3B1CB07"/>
<dbReference type="InterPro" id="IPR007182">
    <property type="entry name" value="MnhB"/>
</dbReference>
<evidence type="ECO:0000256" key="6">
    <source>
        <dbReference type="SAM" id="Phobius"/>
    </source>
</evidence>
<keyword evidence="5 6" id="KW-0472">Membrane</keyword>
<proteinExistence type="predicted"/>
<dbReference type="Pfam" id="PF04039">
    <property type="entry name" value="MnhB"/>
    <property type="match status" value="1"/>
</dbReference>
<evidence type="ECO:0000256" key="5">
    <source>
        <dbReference type="ARBA" id="ARBA00023136"/>
    </source>
</evidence>
<evidence type="ECO:0000256" key="4">
    <source>
        <dbReference type="ARBA" id="ARBA00022989"/>
    </source>
</evidence>
<comment type="subcellular location">
    <subcellularLocation>
        <location evidence="1">Cell membrane</location>
        <topology evidence="1">Multi-pass membrane protein</topology>
    </subcellularLocation>
</comment>
<dbReference type="PANTHER" id="PTHR33932">
    <property type="entry name" value="NA(+)/H(+) ANTIPORTER SUBUNIT B"/>
    <property type="match status" value="1"/>
</dbReference>
<keyword evidence="3 6" id="KW-0812">Transmembrane</keyword>
<feature type="domain" description="Na+/H+ antiporter MnhB subunit-related protein" evidence="7">
    <location>
        <begin position="5"/>
        <end position="130"/>
    </location>
</feature>
<dbReference type="EMBL" id="UOGF01000032">
    <property type="protein sequence ID" value="VAX27676.1"/>
    <property type="molecule type" value="Genomic_DNA"/>
</dbReference>
<evidence type="ECO:0000256" key="3">
    <source>
        <dbReference type="ARBA" id="ARBA00022692"/>
    </source>
</evidence>
<keyword evidence="4 6" id="KW-1133">Transmembrane helix</keyword>
<reference evidence="8" key="1">
    <citation type="submission" date="2018-06" db="EMBL/GenBank/DDBJ databases">
        <authorList>
            <person name="Zhirakovskaya E."/>
        </authorList>
    </citation>
    <scope>NUCLEOTIDE SEQUENCE</scope>
</reference>
<accession>A0A3B1CB07</accession>
<feature type="transmembrane region" description="Helical" evidence="6">
    <location>
        <begin position="66"/>
        <end position="92"/>
    </location>
</feature>
<sequence length="140" mass="15383">MNSLIFKTITKVVSPILMIFSLYLLLRGHQLPGGGFIAGLMTSAGFVMIYLAYGCERFDFKHRSRVFYFMFSGGLALSFLTGLAGLFVGGYFLKSGVAHVEMPLIHEDWEFASAAVFDIGVYLVVCGVCVSLMTLLGEEE</sequence>
<evidence type="ECO:0000256" key="1">
    <source>
        <dbReference type="ARBA" id="ARBA00004651"/>
    </source>
</evidence>